<gene>
    <name evidence="1" type="ORF">F443_06408</name>
</gene>
<dbReference type="EMBL" id="ANIZ01001084">
    <property type="protein sequence ID" value="ETI49892.1"/>
    <property type="molecule type" value="Genomic_DNA"/>
</dbReference>
<dbReference type="Proteomes" id="UP000018721">
    <property type="component" value="Unassembled WGS sequence"/>
</dbReference>
<keyword evidence="2" id="KW-1185">Reference proteome</keyword>
<name>V9FHL5_PHYNI</name>
<reference evidence="1 2" key="1">
    <citation type="submission" date="2013-11" db="EMBL/GenBank/DDBJ databases">
        <title>The Genome Sequence of Phytophthora parasitica P1569.</title>
        <authorList>
            <consortium name="The Broad Institute Genomics Platform"/>
            <person name="Russ C."/>
            <person name="Tyler B."/>
            <person name="Panabieres F."/>
            <person name="Shan W."/>
            <person name="Tripathy S."/>
            <person name="Grunwald N."/>
            <person name="Machado M."/>
            <person name="Johnson C.S."/>
            <person name="Arredondo F."/>
            <person name="Hong C."/>
            <person name="Coffey M."/>
            <person name="Young S.K."/>
            <person name="Zeng Q."/>
            <person name="Gargeya S."/>
            <person name="Fitzgerald M."/>
            <person name="Abouelleil A."/>
            <person name="Alvarado L."/>
            <person name="Chapman S.B."/>
            <person name="Gainer-Dewar J."/>
            <person name="Goldberg J."/>
            <person name="Griggs A."/>
            <person name="Gujja S."/>
            <person name="Hansen M."/>
            <person name="Howarth C."/>
            <person name="Imamovic A."/>
            <person name="Ireland A."/>
            <person name="Larimer J."/>
            <person name="McCowan C."/>
            <person name="Murphy C."/>
            <person name="Pearson M."/>
            <person name="Poon T.W."/>
            <person name="Priest M."/>
            <person name="Roberts A."/>
            <person name="Saif S."/>
            <person name="Shea T."/>
            <person name="Sykes S."/>
            <person name="Wortman J."/>
            <person name="Nusbaum C."/>
            <person name="Birren B."/>
        </authorList>
    </citation>
    <scope>NUCLEOTIDE SEQUENCE [LARGE SCALE GENOMIC DNA]</scope>
    <source>
        <strain evidence="1 2">P1569</strain>
    </source>
</reference>
<proteinExistence type="predicted"/>
<dbReference type="HOGENOM" id="CLU_3407190_0_0_1"/>
<sequence length="30" mass="3329">MGFIQPASAGWHSHANPEEPFMRTIFNLAA</sequence>
<evidence type="ECO:0000313" key="2">
    <source>
        <dbReference type="Proteomes" id="UP000018721"/>
    </source>
</evidence>
<organism evidence="1 2">
    <name type="scientific">Phytophthora nicotianae P1569</name>
    <dbReference type="NCBI Taxonomy" id="1317065"/>
    <lineage>
        <taxon>Eukaryota</taxon>
        <taxon>Sar</taxon>
        <taxon>Stramenopiles</taxon>
        <taxon>Oomycota</taxon>
        <taxon>Peronosporomycetes</taxon>
        <taxon>Peronosporales</taxon>
        <taxon>Peronosporaceae</taxon>
        <taxon>Phytophthora</taxon>
    </lineage>
</organism>
<evidence type="ECO:0000313" key="1">
    <source>
        <dbReference type="EMBL" id="ETI49892.1"/>
    </source>
</evidence>
<dbReference type="AlphaFoldDB" id="V9FHL5"/>
<protein>
    <submittedName>
        <fullName evidence="1">Uncharacterized protein</fullName>
    </submittedName>
</protein>
<comment type="caution">
    <text evidence="1">The sequence shown here is derived from an EMBL/GenBank/DDBJ whole genome shotgun (WGS) entry which is preliminary data.</text>
</comment>
<accession>V9FHL5</accession>